<dbReference type="PANTHER" id="PTHR45436">
    <property type="entry name" value="SENSOR HISTIDINE KINASE YKOH"/>
    <property type="match status" value="1"/>
</dbReference>
<comment type="catalytic activity">
    <reaction evidence="1">
        <text>ATP + protein L-histidine = ADP + protein N-phospho-L-histidine.</text>
        <dbReference type="EC" id="2.7.13.3"/>
    </reaction>
</comment>
<evidence type="ECO:0000256" key="1">
    <source>
        <dbReference type="ARBA" id="ARBA00000085"/>
    </source>
</evidence>
<comment type="caution">
    <text evidence="7">The sequence shown here is derived from an EMBL/GenBank/DDBJ whole genome shotgun (WGS) entry which is preliminary data.</text>
</comment>
<keyword evidence="3" id="KW-0597">Phosphoprotein</keyword>
<dbReference type="EC" id="2.7.13.3" evidence="2"/>
<sequence length="212" mass="22139">MHTIATLLDNALRYSPPSSFVEVGFQEGHHGVTVIVDDAGMRMSPEQLDDARAILTGGRAVDIHDLGPAPKVGFPGIAALAKRYGFSVHIDGPNIYGGMRAMVYVPSALLVSGAAPRLPEPELTAPAHHPVPVRVAPDDNEGAEVHEITSGGLPKRRRRAVAPATAHVSTASDDRSPSETASGRPELAAAWYSGSRSGRAAAAQASTEGNSR</sequence>
<keyword evidence="4" id="KW-0808">Transferase</keyword>
<dbReference type="InterPro" id="IPR050428">
    <property type="entry name" value="TCS_sensor_his_kinase"/>
</dbReference>
<accession>A0A917Q793</accession>
<evidence type="ECO:0000256" key="5">
    <source>
        <dbReference type="ARBA" id="ARBA00022777"/>
    </source>
</evidence>
<evidence type="ECO:0000313" key="8">
    <source>
        <dbReference type="Proteomes" id="UP000612956"/>
    </source>
</evidence>
<evidence type="ECO:0000256" key="4">
    <source>
        <dbReference type="ARBA" id="ARBA00022679"/>
    </source>
</evidence>
<keyword evidence="8" id="KW-1185">Reference proteome</keyword>
<feature type="region of interest" description="Disordered" evidence="6">
    <location>
        <begin position="121"/>
        <end position="212"/>
    </location>
</feature>
<dbReference type="PANTHER" id="PTHR45436:SF5">
    <property type="entry name" value="SENSOR HISTIDINE KINASE TRCS"/>
    <property type="match status" value="1"/>
</dbReference>
<dbReference type="EMBL" id="BMMW01000001">
    <property type="protein sequence ID" value="GGK33121.1"/>
    <property type="molecule type" value="Genomic_DNA"/>
</dbReference>
<dbReference type="GO" id="GO:0000160">
    <property type="term" value="P:phosphorelay signal transduction system"/>
    <property type="evidence" value="ECO:0007669"/>
    <property type="project" value="TreeGrafter"/>
</dbReference>
<proteinExistence type="predicted"/>
<dbReference type="Proteomes" id="UP000612956">
    <property type="component" value="Unassembled WGS sequence"/>
</dbReference>
<dbReference type="SUPFAM" id="SSF55874">
    <property type="entry name" value="ATPase domain of HSP90 chaperone/DNA topoisomerase II/histidine kinase"/>
    <property type="match status" value="1"/>
</dbReference>
<feature type="compositionally biased region" description="Low complexity" evidence="6">
    <location>
        <begin position="188"/>
        <end position="206"/>
    </location>
</feature>
<evidence type="ECO:0000256" key="3">
    <source>
        <dbReference type="ARBA" id="ARBA00022553"/>
    </source>
</evidence>
<evidence type="ECO:0000256" key="6">
    <source>
        <dbReference type="SAM" id="MobiDB-lite"/>
    </source>
</evidence>
<dbReference type="InterPro" id="IPR036890">
    <property type="entry name" value="HATPase_C_sf"/>
</dbReference>
<gene>
    <name evidence="7" type="ORF">GCM10011591_00970</name>
</gene>
<name>A0A917Q793_9NOCA</name>
<keyword evidence="5" id="KW-0418">Kinase</keyword>
<reference evidence="7" key="2">
    <citation type="submission" date="2020-09" db="EMBL/GenBank/DDBJ databases">
        <authorList>
            <person name="Sun Q."/>
            <person name="Zhou Y."/>
        </authorList>
    </citation>
    <scope>NUCLEOTIDE SEQUENCE</scope>
    <source>
        <strain evidence="7">CGMCC 4.7278</strain>
    </source>
</reference>
<organism evidence="7 8">
    <name type="scientific">Nocardia camponoti</name>
    <dbReference type="NCBI Taxonomy" id="1616106"/>
    <lineage>
        <taxon>Bacteria</taxon>
        <taxon>Bacillati</taxon>
        <taxon>Actinomycetota</taxon>
        <taxon>Actinomycetes</taxon>
        <taxon>Mycobacteriales</taxon>
        <taxon>Nocardiaceae</taxon>
        <taxon>Nocardia</taxon>
    </lineage>
</organism>
<evidence type="ECO:0000256" key="2">
    <source>
        <dbReference type="ARBA" id="ARBA00012438"/>
    </source>
</evidence>
<feature type="compositionally biased region" description="Low complexity" evidence="6">
    <location>
        <begin position="125"/>
        <end position="135"/>
    </location>
</feature>
<dbReference type="AlphaFoldDB" id="A0A917Q793"/>
<evidence type="ECO:0000313" key="7">
    <source>
        <dbReference type="EMBL" id="GGK33121.1"/>
    </source>
</evidence>
<dbReference type="GO" id="GO:0005886">
    <property type="term" value="C:plasma membrane"/>
    <property type="evidence" value="ECO:0007669"/>
    <property type="project" value="TreeGrafter"/>
</dbReference>
<protein>
    <recommendedName>
        <fullName evidence="2">histidine kinase</fullName>
        <ecNumber evidence="2">2.7.13.3</ecNumber>
    </recommendedName>
</protein>
<dbReference type="Gene3D" id="3.30.565.10">
    <property type="entry name" value="Histidine kinase-like ATPase, C-terminal domain"/>
    <property type="match status" value="1"/>
</dbReference>
<dbReference type="GO" id="GO:0004673">
    <property type="term" value="F:protein histidine kinase activity"/>
    <property type="evidence" value="ECO:0007669"/>
    <property type="project" value="UniProtKB-EC"/>
</dbReference>
<reference evidence="7" key="1">
    <citation type="journal article" date="2014" name="Int. J. Syst. Evol. Microbiol.">
        <title>Complete genome sequence of Corynebacterium casei LMG S-19264T (=DSM 44701T), isolated from a smear-ripened cheese.</title>
        <authorList>
            <consortium name="US DOE Joint Genome Institute (JGI-PGF)"/>
            <person name="Walter F."/>
            <person name="Albersmeier A."/>
            <person name="Kalinowski J."/>
            <person name="Ruckert C."/>
        </authorList>
    </citation>
    <scope>NUCLEOTIDE SEQUENCE</scope>
    <source>
        <strain evidence="7">CGMCC 4.7278</strain>
    </source>
</reference>